<name>R6UWH4_9BACT</name>
<proteinExistence type="predicted"/>
<dbReference type="AlphaFoldDB" id="R6UWH4"/>
<protein>
    <submittedName>
        <fullName evidence="1">Uncharacterized protein</fullName>
    </submittedName>
</protein>
<accession>R6UWH4</accession>
<evidence type="ECO:0000313" key="2">
    <source>
        <dbReference type="Proteomes" id="UP000017938"/>
    </source>
</evidence>
<comment type="caution">
    <text evidence="1">The sequence shown here is derived from an EMBL/GenBank/DDBJ whole genome shotgun (WGS) entry which is preliminary data.</text>
</comment>
<gene>
    <name evidence="1" type="ORF">BN580_01718</name>
</gene>
<dbReference type="Proteomes" id="UP000017938">
    <property type="component" value="Unassembled WGS sequence"/>
</dbReference>
<organism evidence="1 2">
    <name type="scientific">Candidatus Colimorpha enterica</name>
    <dbReference type="NCBI Taxonomy" id="3083063"/>
    <lineage>
        <taxon>Bacteria</taxon>
        <taxon>Pseudomonadati</taxon>
        <taxon>Bacteroidota</taxon>
        <taxon>Bacteroidia</taxon>
        <taxon>Bacteroidales</taxon>
        <taxon>Candidatus Colimorpha</taxon>
    </lineage>
</organism>
<sequence>MPFRYISDSPREVVQSTALMTCPFTVNRFLMYSDRLKRRGWMGQAFVILYPGSSSCQKSGSLFSQNDAARYDCQLPSVKMLFSPTFITPHIAEVKKL</sequence>
<evidence type="ECO:0000313" key="1">
    <source>
        <dbReference type="EMBL" id="CDC75012.1"/>
    </source>
</evidence>
<dbReference type="EMBL" id="CBFW010000267">
    <property type="protein sequence ID" value="CDC75012.1"/>
    <property type="molecule type" value="Genomic_DNA"/>
</dbReference>
<reference evidence="1" key="1">
    <citation type="submission" date="2012-11" db="EMBL/GenBank/DDBJ databases">
        <title>Dependencies among metagenomic species, viruses, plasmids and units of genetic variation.</title>
        <authorList>
            <person name="Nielsen H.B."/>
            <person name="Almeida M."/>
            <person name="Juncker A.S."/>
            <person name="Rasmussen S."/>
            <person name="Li J."/>
            <person name="Sunagawa S."/>
            <person name="Plichta D."/>
            <person name="Gautier L."/>
            <person name="Le Chatelier E."/>
            <person name="Peletier E."/>
            <person name="Bonde I."/>
            <person name="Nielsen T."/>
            <person name="Manichanh C."/>
            <person name="Arumugam M."/>
            <person name="Batto J."/>
            <person name="Santos M.B.Q.D."/>
            <person name="Blom N."/>
            <person name="Borruel N."/>
            <person name="Burgdorf K.S."/>
            <person name="Boumezbeur F."/>
            <person name="Casellas F."/>
            <person name="Dore J."/>
            <person name="Guarner F."/>
            <person name="Hansen T."/>
            <person name="Hildebrand F."/>
            <person name="Kaas R.S."/>
            <person name="Kennedy S."/>
            <person name="Kristiansen K."/>
            <person name="Kultima J.R."/>
            <person name="Leonard P."/>
            <person name="Levenez F."/>
            <person name="Lund O."/>
            <person name="Moumen B."/>
            <person name="Le Paslier D."/>
            <person name="Pons N."/>
            <person name="Pedersen O."/>
            <person name="Prifti E."/>
            <person name="Qin J."/>
            <person name="Raes J."/>
            <person name="Tap J."/>
            <person name="Tims S."/>
            <person name="Ussery D.W."/>
            <person name="Yamada T."/>
            <person name="MetaHit consortium"/>
            <person name="Renault P."/>
            <person name="Sicheritz-Ponten T."/>
            <person name="Bork P."/>
            <person name="Wang J."/>
            <person name="Brunak S."/>
            <person name="Ehrlich S.D."/>
        </authorList>
    </citation>
    <scope>NUCLEOTIDE SEQUENCE [LARGE SCALE GENOMIC DNA]</scope>
</reference>